<proteinExistence type="predicted"/>
<comment type="caution">
    <text evidence="1">The sequence shown here is derived from an EMBL/GenBank/DDBJ whole genome shotgun (WGS) entry which is preliminary data.</text>
</comment>
<reference evidence="1" key="1">
    <citation type="journal article" date="2015" name="Nature">
        <title>Complex archaea that bridge the gap between prokaryotes and eukaryotes.</title>
        <authorList>
            <person name="Spang A."/>
            <person name="Saw J.H."/>
            <person name="Jorgensen S.L."/>
            <person name="Zaremba-Niedzwiedzka K."/>
            <person name="Martijn J."/>
            <person name="Lind A.E."/>
            <person name="van Eijk R."/>
            <person name="Schleper C."/>
            <person name="Guy L."/>
            <person name="Ettema T.J."/>
        </authorList>
    </citation>
    <scope>NUCLEOTIDE SEQUENCE</scope>
</reference>
<dbReference type="EMBL" id="LAZR01063557">
    <property type="protein sequence ID" value="KKK59283.1"/>
    <property type="molecule type" value="Genomic_DNA"/>
</dbReference>
<dbReference type="AlphaFoldDB" id="A0A0F8WRH4"/>
<name>A0A0F8WRH4_9ZZZZ</name>
<accession>A0A0F8WRH4</accession>
<feature type="non-terminal residue" evidence="1">
    <location>
        <position position="1"/>
    </location>
</feature>
<organism evidence="1">
    <name type="scientific">marine sediment metagenome</name>
    <dbReference type="NCBI Taxonomy" id="412755"/>
    <lineage>
        <taxon>unclassified sequences</taxon>
        <taxon>metagenomes</taxon>
        <taxon>ecological metagenomes</taxon>
    </lineage>
</organism>
<sequence length="38" mass="4208">KLLGGIVHLTRIKPSDHRLPVFRVASKVALMAEGNQVR</sequence>
<gene>
    <name evidence="1" type="ORF">LCGC14_3035950</name>
</gene>
<protein>
    <submittedName>
        <fullName evidence="1">Uncharacterized protein</fullName>
    </submittedName>
</protein>
<evidence type="ECO:0000313" key="1">
    <source>
        <dbReference type="EMBL" id="KKK59283.1"/>
    </source>
</evidence>